<feature type="signal peptide" evidence="1">
    <location>
        <begin position="1"/>
        <end position="22"/>
    </location>
</feature>
<keyword evidence="3" id="KW-0413">Isomerase</keyword>
<accession>A0A2T0MC16</accession>
<dbReference type="RefSeq" id="WP_106146611.1">
    <property type="nucleotide sequence ID" value="NZ_PVYX01000002.1"/>
</dbReference>
<dbReference type="GO" id="GO:0016853">
    <property type="term" value="F:isomerase activity"/>
    <property type="evidence" value="ECO:0007669"/>
    <property type="project" value="UniProtKB-KW"/>
</dbReference>
<evidence type="ECO:0000259" key="2">
    <source>
        <dbReference type="Pfam" id="PF14534"/>
    </source>
</evidence>
<keyword evidence="4" id="KW-1185">Reference proteome</keyword>
<dbReference type="Pfam" id="PF14534">
    <property type="entry name" value="DUF4440"/>
    <property type="match status" value="1"/>
</dbReference>
<dbReference type="AlphaFoldDB" id="A0A2T0MC16"/>
<reference evidence="3 4" key="1">
    <citation type="submission" date="2018-03" db="EMBL/GenBank/DDBJ databases">
        <title>Genomic Encyclopedia of Archaeal and Bacterial Type Strains, Phase II (KMG-II): from individual species to whole genera.</title>
        <authorList>
            <person name="Goeker M."/>
        </authorList>
    </citation>
    <scope>NUCLEOTIDE SEQUENCE [LARGE SCALE GENOMIC DNA]</scope>
    <source>
        <strain evidence="3 4">DSM 25027</strain>
    </source>
</reference>
<dbReference type="InterPro" id="IPR027843">
    <property type="entry name" value="DUF4440"/>
</dbReference>
<gene>
    <name evidence="3" type="ORF">CLV81_3445</name>
</gene>
<dbReference type="SUPFAM" id="SSF54427">
    <property type="entry name" value="NTF2-like"/>
    <property type="match status" value="2"/>
</dbReference>
<keyword evidence="1" id="KW-0732">Signal</keyword>
<feature type="domain" description="DUF4440" evidence="2">
    <location>
        <begin position="188"/>
        <end position="291"/>
    </location>
</feature>
<dbReference type="Gene3D" id="3.10.450.50">
    <property type="match status" value="2"/>
</dbReference>
<evidence type="ECO:0000256" key="1">
    <source>
        <dbReference type="SAM" id="SignalP"/>
    </source>
</evidence>
<dbReference type="EMBL" id="PVYX01000002">
    <property type="protein sequence ID" value="PRX55039.1"/>
    <property type="molecule type" value="Genomic_DNA"/>
</dbReference>
<dbReference type="InterPro" id="IPR032710">
    <property type="entry name" value="NTF2-like_dom_sf"/>
</dbReference>
<organism evidence="3 4">
    <name type="scientific">Flagellimonas meridianipacifica</name>
    <dbReference type="NCBI Taxonomy" id="1080225"/>
    <lineage>
        <taxon>Bacteria</taxon>
        <taxon>Pseudomonadati</taxon>
        <taxon>Bacteroidota</taxon>
        <taxon>Flavobacteriia</taxon>
        <taxon>Flavobacteriales</taxon>
        <taxon>Flavobacteriaceae</taxon>
        <taxon>Flagellimonas</taxon>
    </lineage>
</organism>
<name>A0A2T0MC16_9FLAO</name>
<comment type="caution">
    <text evidence="3">The sequence shown here is derived from an EMBL/GenBank/DDBJ whole genome shotgun (WGS) entry which is preliminary data.</text>
</comment>
<dbReference type="OrthoDB" id="6057827at2"/>
<feature type="chain" id="PRO_5015742292" evidence="1">
    <location>
        <begin position="23"/>
        <end position="305"/>
    </location>
</feature>
<protein>
    <submittedName>
        <fullName evidence="3">Ketosteroid isomerase-like protein</fullName>
    </submittedName>
</protein>
<evidence type="ECO:0000313" key="3">
    <source>
        <dbReference type="EMBL" id="PRX55039.1"/>
    </source>
</evidence>
<proteinExistence type="predicted"/>
<sequence>MKKNRVAIVLLAAIFSAFSLQKKNVGYEKVKSQSQKFGEALRTESLNEAIDLMDNETILLPEYHKSLWGKGKIREYFTQFFAKTETISYSKEPFEILDLGEYFIELGTFEHQYKTPDSQNFDYYGKYATYWKVSDGENPRVIAHIWGASSYFEAENVNFVSIDVRDRETMEFKTRWEKEIEEMRRFSYEAVFEGDAKTQLKSYADDATYMTYYDPPFIGKDNITKYFESHYNPDVPKDSLMTRSVKVIDMGDYALKFGEYYVEWTWEGQPSYIEGKGLTLYKRMKDDGIKIYKQMINHSMPASPK</sequence>
<evidence type="ECO:0000313" key="4">
    <source>
        <dbReference type="Proteomes" id="UP000237640"/>
    </source>
</evidence>
<dbReference type="Proteomes" id="UP000237640">
    <property type="component" value="Unassembled WGS sequence"/>
</dbReference>